<dbReference type="InterPro" id="IPR018391">
    <property type="entry name" value="PQQ_b-propeller_rpt"/>
</dbReference>
<evidence type="ECO:0000256" key="2">
    <source>
        <dbReference type="ARBA" id="ARBA00022448"/>
    </source>
</evidence>
<gene>
    <name evidence="9" type="ORF">ASIM_LOCUS11246</name>
</gene>
<dbReference type="Gene3D" id="2.130.10.10">
    <property type="entry name" value="YVTN repeat-like/Quinoprotein amine dehydrogenase"/>
    <property type="match status" value="1"/>
</dbReference>
<organism evidence="11">
    <name type="scientific">Anisakis simplex</name>
    <name type="common">Herring worm</name>
    <dbReference type="NCBI Taxonomy" id="6269"/>
    <lineage>
        <taxon>Eukaryota</taxon>
        <taxon>Metazoa</taxon>
        <taxon>Ecdysozoa</taxon>
        <taxon>Nematoda</taxon>
        <taxon>Chromadorea</taxon>
        <taxon>Rhabditida</taxon>
        <taxon>Spirurina</taxon>
        <taxon>Ascaridomorpha</taxon>
        <taxon>Ascaridoidea</taxon>
        <taxon>Anisakidae</taxon>
        <taxon>Anisakis</taxon>
        <taxon>Anisakis simplex complex</taxon>
    </lineage>
</organism>
<dbReference type="InterPro" id="IPR015943">
    <property type="entry name" value="WD40/YVTN_repeat-like_dom_sf"/>
</dbReference>
<accession>A0A0M3JUD2</accession>
<evidence type="ECO:0000313" key="11">
    <source>
        <dbReference type="WBParaSite" id="ASIM_0001178001-mRNA-1"/>
    </source>
</evidence>
<dbReference type="WBParaSite" id="ASIM_0001178001-mRNA-1">
    <property type="protein sequence ID" value="ASIM_0001178001-mRNA-1"/>
    <property type="gene ID" value="ASIM_0001178001"/>
</dbReference>
<evidence type="ECO:0000256" key="7">
    <source>
        <dbReference type="ARBA" id="ARBA00023242"/>
    </source>
</evidence>
<dbReference type="CDD" id="cd09769">
    <property type="entry name" value="Luminal_IRE1"/>
    <property type="match status" value="1"/>
</dbReference>
<keyword evidence="4" id="KW-0653">Protein transport</keyword>
<dbReference type="GO" id="GO:0000056">
    <property type="term" value="P:ribosomal small subunit export from nucleus"/>
    <property type="evidence" value="ECO:0007669"/>
    <property type="project" value="InterPro"/>
</dbReference>
<evidence type="ECO:0000256" key="1">
    <source>
        <dbReference type="ARBA" id="ARBA00004567"/>
    </source>
</evidence>
<reference evidence="11" key="1">
    <citation type="submission" date="2017-02" db="UniProtKB">
        <authorList>
            <consortium name="WormBaseParasite"/>
        </authorList>
    </citation>
    <scope>IDENTIFICATION</scope>
</reference>
<keyword evidence="3" id="KW-0509">mRNA transport</keyword>
<dbReference type="GO" id="GO:0017056">
    <property type="term" value="F:structural constituent of nuclear pore"/>
    <property type="evidence" value="ECO:0007669"/>
    <property type="project" value="InterPro"/>
</dbReference>
<dbReference type="InterPro" id="IPR019321">
    <property type="entry name" value="Nucleoporin_Nup88"/>
</dbReference>
<dbReference type="GO" id="GO:0006406">
    <property type="term" value="P:mRNA export from nucleus"/>
    <property type="evidence" value="ECO:0007669"/>
    <property type="project" value="TreeGrafter"/>
</dbReference>
<dbReference type="SUPFAM" id="SSF50998">
    <property type="entry name" value="Quinoprotein alcohol dehydrogenase-like"/>
    <property type="match status" value="1"/>
</dbReference>
<evidence type="ECO:0000256" key="5">
    <source>
        <dbReference type="ARBA" id="ARBA00023010"/>
    </source>
</evidence>
<evidence type="ECO:0000256" key="6">
    <source>
        <dbReference type="ARBA" id="ARBA00023132"/>
    </source>
</evidence>
<dbReference type="PANTHER" id="PTHR13257:SF0">
    <property type="entry name" value="NUCLEAR PORE COMPLEX PROTEIN NUP88"/>
    <property type="match status" value="1"/>
</dbReference>
<keyword evidence="5" id="KW-0811">Translocation</keyword>
<evidence type="ECO:0000256" key="3">
    <source>
        <dbReference type="ARBA" id="ARBA00022816"/>
    </source>
</evidence>
<keyword evidence="2" id="KW-0813">Transport</keyword>
<name>A0A0M3JUD2_ANISI</name>
<keyword evidence="10" id="KW-1185">Reference proteome</keyword>
<evidence type="ECO:0000313" key="9">
    <source>
        <dbReference type="EMBL" id="VDK44661.1"/>
    </source>
</evidence>
<feature type="domain" description="Pyrrolo-quinoline quinone repeat" evidence="8">
    <location>
        <begin position="594"/>
        <end position="792"/>
    </location>
</feature>
<dbReference type="InterPro" id="IPR037700">
    <property type="entry name" value="NUP88/NUP82"/>
</dbReference>
<sequence length="831" mass="92690">MRPRLPTGVDIQWIGANESGSHVALIGSKSAFIVEIPNDIWAVNVRLWNERIQSTYYCRCTTIGSGMQVGSHRTTILKARWYIKEADEKGESVCDRIALLYSDSVIRVFDASEPTEVPIARLDFRPILSSSSSLDLSTISSRDQSQYNGLGLYNSIVSFDFGPSLKYNNWNSDDNDDKTSGASRRVATIFAVDNEHGALYVAPFHFESPSSSQPLGPFHIEPEAQQRYLSDVCDIIHVRHTSSAEIPLFALVTSSGVILHIVPIPSSSTFDNSEIIKYEMLAVDAFSLLSNHSSFNDEFLLLNDPVKLGYYLVYGRGSVFRINVTSSVSNIFNMLTRNRCDENVTESGFVEHIFWIVGDDARETSSKQRSAVTAKRIRCVCSTSVMGIDGVKGVNGESSDDDDADCCYSELNSDFKRTSTVTSLKANRILFLTLVGDTSPQLLTRCVVLNGSLKESDMIRTTDAVLNALLQNISTVTDVCTLVSSRLNDAHQRKIDLQEQWDEVDARLLNVIRSVLSQRVPMLTNAEKETLEKLNKMQSTLNEHLQYISQLADETASLRRERLGFTRPFQASSNARAFMLSKKYVSIVNYYKEVHSPLPTSASGLVFVSTIDGYLRAIDPFSGVDQWQIKEDPVLQSPITIQHGFTFLPDPQDGSLYMLRDGQLKKLPFSIPQLVSASPCRSNDGVLYAGSKKDVWFGLNALTGAKEEELSQSSVRRQCPASSDKTIFIGRSEYHLSMFDAENHMRRWNATFTDYSSHLLPADISYPYQHFASAPDGRLITVDGSTGAILWERNFGSTIVAIYLLQTDGLHNLRYTVLGKETMEELIRVSS</sequence>
<dbReference type="InterPro" id="IPR002372">
    <property type="entry name" value="PQQ_rpt_dom"/>
</dbReference>
<keyword evidence="6" id="KW-0906">Nuclear pore complex</keyword>
<dbReference type="OrthoDB" id="63989at2759"/>
<comment type="subcellular location">
    <subcellularLocation>
        <location evidence="1">Nucleus</location>
        <location evidence="1">Nuclear pore complex</location>
    </subcellularLocation>
</comment>
<dbReference type="Pfam" id="PF10168">
    <property type="entry name" value="Nup88"/>
    <property type="match status" value="1"/>
</dbReference>
<keyword evidence="7" id="KW-0539">Nucleus</keyword>
<proteinExistence type="predicted"/>
<dbReference type="EMBL" id="UYRR01031053">
    <property type="protein sequence ID" value="VDK44661.1"/>
    <property type="molecule type" value="Genomic_DNA"/>
</dbReference>
<reference evidence="9 10" key="2">
    <citation type="submission" date="2018-11" db="EMBL/GenBank/DDBJ databases">
        <authorList>
            <consortium name="Pathogen Informatics"/>
        </authorList>
    </citation>
    <scope>NUCLEOTIDE SEQUENCE [LARGE SCALE GENOMIC DNA]</scope>
</reference>
<dbReference type="PANTHER" id="PTHR13257">
    <property type="entry name" value="NUCLEOPORIN NUP84-RELATED"/>
    <property type="match status" value="1"/>
</dbReference>
<dbReference type="Pfam" id="PF13360">
    <property type="entry name" value="PQQ_2"/>
    <property type="match status" value="1"/>
</dbReference>
<evidence type="ECO:0000259" key="8">
    <source>
        <dbReference type="Pfam" id="PF13360"/>
    </source>
</evidence>
<protein>
    <submittedName>
        <fullName evidence="11">Nucleoporin_C domain-containing protein</fullName>
    </submittedName>
</protein>
<dbReference type="GO" id="GO:0006606">
    <property type="term" value="P:protein import into nucleus"/>
    <property type="evidence" value="ECO:0007669"/>
    <property type="project" value="TreeGrafter"/>
</dbReference>
<dbReference type="InterPro" id="IPR011047">
    <property type="entry name" value="Quinoprotein_ADH-like_sf"/>
</dbReference>
<dbReference type="GO" id="GO:0000055">
    <property type="term" value="P:ribosomal large subunit export from nucleus"/>
    <property type="evidence" value="ECO:0007669"/>
    <property type="project" value="InterPro"/>
</dbReference>
<dbReference type="Proteomes" id="UP000267096">
    <property type="component" value="Unassembled WGS sequence"/>
</dbReference>
<dbReference type="SMART" id="SM00564">
    <property type="entry name" value="PQQ"/>
    <property type="match status" value="4"/>
</dbReference>
<dbReference type="AlphaFoldDB" id="A0A0M3JUD2"/>
<evidence type="ECO:0000313" key="10">
    <source>
        <dbReference type="Proteomes" id="UP000267096"/>
    </source>
</evidence>
<evidence type="ECO:0000256" key="4">
    <source>
        <dbReference type="ARBA" id="ARBA00022927"/>
    </source>
</evidence>
<dbReference type="GO" id="GO:0005643">
    <property type="term" value="C:nuclear pore"/>
    <property type="evidence" value="ECO:0007669"/>
    <property type="project" value="UniProtKB-SubCell"/>
</dbReference>